<name>A0ABU3PEU6_9BURK</name>
<protein>
    <recommendedName>
        <fullName evidence="4">DUF2946 domain-containing protein</fullName>
    </recommendedName>
</protein>
<gene>
    <name evidence="2" type="ORF">RQP53_17430</name>
</gene>
<reference evidence="2" key="1">
    <citation type="submission" date="2023-09" db="EMBL/GenBank/DDBJ databases">
        <title>Paucibacter sp. APW11 Genome sequencing and assembly.</title>
        <authorList>
            <person name="Kim I."/>
        </authorList>
    </citation>
    <scope>NUCLEOTIDE SEQUENCE</scope>
    <source>
        <strain evidence="2">APW11</strain>
    </source>
</reference>
<accession>A0ABU3PEU6</accession>
<evidence type="ECO:0008006" key="4">
    <source>
        <dbReference type="Google" id="ProtNLM"/>
    </source>
</evidence>
<proteinExistence type="predicted"/>
<evidence type="ECO:0000256" key="1">
    <source>
        <dbReference type="SAM" id="MobiDB-lite"/>
    </source>
</evidence>
<keyword evidence="3" id="KW-1185">Reference proteome</keyword>
<dbReference type="Proteomes" id="UP001246372">
    <property type="component" value="Unassembled WGS sequence"/>
</dbReference>
<sequence>MSTRPASSPPQRPRRAAWPRLGAWFLMLALLALQVHGLRHYQADMLALGVCSATPALAATATGNEGLVAAGERCAQCCLLHEASPLPVRAPSLAIRSATPRPAMVARSADPARLTPWPRSRPRGPPAQA</sequence>
<comment type="caution">
    <text evidence="2">The sequence shown here is derived from an EMBL/GenBank/DDBJ whole genome shotgun (WGS) entry which is preliminary data.</text>
</comment>
<dbReference type="RefSeq" id="WP_315651949.1">
    <property type="nucleotide sequence ID" value="NZ_JAVXZY010000007.1"/>
</dbReference>
<organism evidence="2 3">
    <name type="scientific">Roseateles aquae</name>
    <dbReference type="NCBI Taxonomy" id="3077235"/>
    <lineage>
        <taxon>Bacteria</taxon>
        <taxon>Pseudomonadati</taxon>
        <taxon>Pseudomonadota</taxon>
        <taxon>Betaproteobacteria</taxon>
        <taxon>Burkholderiales</taxon>
        <taxon>Sphaerotilaceae</taxon>
        <taxon>Roseateles</taxon>
    </lineage>
</organism>
<evidence type="ECO:0000313" key="3">
    <source>
        <dbReference type="Proteomes" id="UP001246372"/>
    </source>
</evidence>
<dbReference type="EMBL" id="JAVXZY010000007">
    <property type="protein sequence ID" value="MDT9001064.1"/>
    <property type="molecule type" value="Genomic_DNA"/>
</dbReference>
<evidence type="ECO:0000313" key="2">
    <source>
        <dbReference type="EMBL" id="MDT9001064.1"/>
    </source>
</evidence>
<feature type="region of interest" description="Disordered" evidence="1">
    <location>
        <begin position="99"/>
        <end position="129"/>
    </location>
</feature>